<evidence type="ECO:0000256" key="1">
    <source>
        <dbReference type="SAM" id="MobiDB-lite"/>
    </source>
</evidence>
<accession>A0A210QDD4</accession>
<dbReference type="Proteomes" id="UP000242188">
    <property type="component" value="Unassembled WGS sequence"/>
</dbReference>
<dbReference type="InterPro" id="IPR029062">
    <property type="entry name" value="Class_I_gatase-like"/>
</dbReference>
<feature type="region of interest" description="Disordered" evidence="1">
    <location>
        <begin position="256"/>
        <end position="285"/>
    </location>
</feature>
<dbReference type="EMBL" id="NEDP02004093">
    <property type="protein sequence ID" value="OWF46749.1"/>
    <property type="molecule type" value="Genomic_DNA"/>
</dbReference>
<organism evidence="3 4">
    <name type="scientific">Mizuhopecten yessoensis</name>
    <name type="common">Japanese scallop</name>
    <name type="synonym">Patinopecten yessoensis</name>
    <dbReference type="NCBI Taxonomy" id="6573"/>
    <lineage>
        <taxon>Eukaryota</taxon>
        <taxon>Metazoa</taxon>
        <taxon>Spiralia</taxon>
        <taxon>Lophotrochozoa</taxon>
        <taxon>Mollusca</taxon>
        <taxon>Bivalvia</taxon>
        <taxon>Autobranchia</taxon>
        <taxon>Pteriomorphia</taxon>
        <taxon>Pectinida</taxon>
        <taxon>Pectinoidea</taxon>
        <taxon>Pectinidae</taxon>
        <taxon>Mizuhopecten</taxon>
    </lineage>
</organism>
<dbReference type="OrthoDB" id="10250105at2759"/>
<feature type="compositionally biased region" description="Polar residues" evidence="1">
    <location>
        <begin position="201"/>
        <end position="211"/>
    </location>
</feature>
<dbReference type="InterPro" id="IPR019197">
    <property type="entry name" value="Biotin-prot_ligase_N"/>
</dbReference>
<dbReference type="GO" id="GO:0016874">
    <property type="term" value="F:ligase activity"/>
    <property type="evidence" value="ECO:0007669"/>
    <property type="project" value="UniProtKB-KW"/>
</dbReference>
<feature type="compositionally biased region" description="Basic residues" evidence="1">
    <location>
        <begin position="266"/>
        <end position="275"/>
    </location>
</feature>
<dbReference type="SUPFAM" id="SSF52317">
    <property type="entry name" value="Class I glutamine amidotransferase-like"/>
    <property type="match status" value="1"/>
</dbReference>
<evidence type="ECO:0000313" key="3">
    <source>
        <dbReference type="EMBL" id="OWF46749.1"/>
    </source>
</evidence>
<proteinExistence type="predicted"/>
<evidence type="ECO:0000259" key="2">
    <source>
        <dbReference type="Pfam" id="PF09825"/>
    </source>
</evidence>
<keyword evidence="3" id="KW-0436">Ligase</keyword>
<dbReference type="Pfam" id="PF09825">
    <property type="entry name" value="BPL_N"/>
    <property type="match status" value="2"/>
</dbReference>
<feature type="domain" description="Biotin-protein ligase N-terminal" evidence="2">
    <location>
        <begin position="8"/>
        <end position="171"/>
    </location>
</feature>
<protein>
    <submittedName>
        <fullName evidence="3">Biotin--protein ligase</fullName>
    </submittedName>
</protein>
<name>A0A210QDD4_MIZYE</name>
<reference evidence="3 4" key="1">
    <citation type="journal article" date="2017" name="Nat. Ecol. Evol.">
        <title>Scallop genome provides insights into evolution of bilaterian karyotype and development.</title>
        <authorList>
            <person name="Wang S."/>
            <person name="Zhang J."/>
            <person name="Jiao W."/>
            <person name="Li J."/>
            <person name="Xun X."/>
            <person name="Sun Y."/>
            <person name="Guo X."/>
            <person name="Huan P."/>
            <person name="Dong B."/>
            <person name="Zhang L."/>
            <person name="Hu X."/>
            <person name="Sun X."/>
            <person name="Wang J."/>
            <person name="Zhao C."/>
            <person name="Wang Y."/>
            <person name="Wang D."/>
            <person name="Huang X."/>
            <person name="Wang R."/>
            <person name="Lv J."/>
            <person name="Li Y."/>
            <person name="Zhang Z."/>
            <person name="Liu B."/>
            <person name="Lu W."/>
            <person name="Hui Y."/>
            <person name="Liang J."/>
            <person name="Zhou Z."/>
            <person name="Hou R."/>
            <person name="Li X."/>
            <person name="Liu Y."/>
            <person name="Li H."/>
            <person name="Ning X."/>
            <person name="Lin Y."/>
            <person name="Zhao L."/>
            <person name="Xing Q."/>
            <person name="Dou J."/>
            <person name="Li Y."/>
            <person name="Mao J."/>
            <person name="Guo H."/>
            <person name="Dou H."/>
            <person name="Li T."/>
            <person name="Mu C."/>
            <person name="Jiang W."/>
            <person name="Fu Q."/>
            <person name="Fu X."/>
            <person name="Miao Y."/>
            <person name="Liu J."/>
            <person name="Yu Q."/>
            <person name="Li R."/>
            <person name="Liao H."/>
            <person name="Li X."/>
            <person name="Kong Y."/>
            <person name="Jiang Z."/>
            <person name="Chourrout D."/>
            <person name="Li R."/>
            <person name="Bao Z."/>
        </authorList>
    </citation>
    <scope>NUCLEOTIDE SEQUENCE [LARGE SCALE GENOMIC DNA]</scope>
    <source>
        <strain evidence="3 4">PY_sf001</strain>
    </source>
</reference>
<feature type="compositionally biased region" description="Basic and acidic residues" evidence="1">
    <location>
        <begin position="212"/>
        <end position="222"/>
    </location>
</feature>
<dbReference type="AlphaFoldDB" id="A0A210QDD4"/>
<sequence>MTDETRNTVFVYLGEGACEENAEVVVQTLKRHLDEKHYIFKYISPEETIAGNWKKLAALYVIGGGYDLGFINALGDEGTLQIQQYVAEGGAYLGICAGSYFGCDYIEFDKNGPQEVCGERILKFFPGLCVGPVWGPYNYGSESGSRAAQVDFFDKETTTLQAYFNGGGMFLFYRDQFISVKRISDQVLKKRCMESCDKDSNQSSKSEVVESNQKDSELKDSGPEGGDNSGPEDLTHTLAVCRTEGEKGNAFCDVQTDLSGIEPHPKRSKTDHKKNKCESPIENESESVVKEKTTQSKAISLDKNVEVLAVYSEIEGRPAAIVRCQVGKGVAVLSSPHIEYDSNSLNGEDKDIKQIMPHLVDSDTRQKRCFRSMLSHLGLNLSQ</sequence>
<evidence type="ECO:0000313" key="4">
    <source>
        <dbReference type="Proteomes" id="UP000242188"/>
    </source>
</evidence>
<feature type="domain" description="Biotin-protein ligase N-terminal" evidence="2">
    <location>
        <begin position="303"/>
        <end position="382"/>
    </location>
</feature>
<dbReference type="STRING" id="6573.A0A210QDD4"/>
<gene>
    <name evidence="3" type="ORF">KP79_PYT18860</name>
</gene>
<comment type="caution">
    <text evidence="3">The sequence shown here is derived from an EMBL/GenBank/DDBJ whole genome shotgun (WGS) entry which is preliminary data.</text>
</comment>
<feature type="region of interest" description="Disordered" evidence="1">
    <location>
        <begin position="197"/>
        <end position="234"/>
    </location>
</feature>
<dbReference type="CDD" id="cd03144">
    <property type="entry name" value="GATase1_ScBLP_like"/>
    <property type="match status" value="1"/>
</dbReference>
<keyword evidence="4" id="KW-1185">Reference proteome</keyword>